<keyword evidence="6" id="KW-0808">Transferase</keyword>
<dbReference type="EMBL" id="UINC01019154">
    <property type="protein sequence ID" value="SVA80951.1"/>
    <property type="molecule type" value="Genomic_DNA"/>
</dbReference>
<keyword evidence="5" id="KW-0489">Methyltransferase</keyword>
<accession>A0A381YWF3</accession>
<dbReference type="InterPro" id="IPR001497">
    <property type="entry name" value="MethylDNA_cys_MeTrfase_AS"/>
</dbReference>
<evidence type="ECO:0000256" key="6">
    <source>
        <dbReference type="ARBA" id="ARBA00022679"/>
    </source>
</evidence>
<proteinExistence type="inferred from homology"/>
<sequence length="180" mass="20399">MQTFMNGPKLADKLTYTVFDTPLGKTGVAVTSYGVCRVALKILKESEFVKTLVPINHSPQKKPQLLTEIENEFHLYFSGRLKKFSCRLDLRQGTGFQQRVWKKLRLIPFGETRSYQWLAKSIYQPKACRAVGNANGKNPIPIIIPCHRVIQKNGSLGGFTGGTDLKRYLLDLEKKSYATF</sequence>
<dbReference type="SUPFAM" id="SSF46767">
    <property type="entry name" value="Methylated DNA-protein cysteine methyltransferase, C-terminal domain"/>
    <property type="match status" value="1"/>
</dbReference>
<dbReference type="CDD" id="cd06445">
    <property type="entry name" value="ATase"/>
    <property type="match status" value="1"/>
</dbReference>
<evidence type="ECO:0000256" key="7">
    <source>
        <dbReference type="ARBA" id="ARBA00022763"/>
    </source>
</evidence>
<dbReference type="PROSITE" id="PS00374">
    <property type="entry name" value="MGMT"/>
    <property type="match status" value="1"/>
</dbReference>
<dbReference type="NCBIfam" id="TIGR00589">
    <property type="entry name" value="ogt"/>
    <property type="match status" value="1"/>
</dbReference>
<evidence type="ECO:0000256" key="8">
    <source>
        <dbReference type="ARBA" id="ARBA00023204"/>
    </source>
</evidence>
<dbReference type="FunFam" id="1.10.10.10:FF:000214">
    <property type="entry name" value="Methylated-DNA--protein-cysteine methyltransferase"/>
    <property type="match status" value="1"/>
</dbReference>
<gene>
    <name evidence="11" type="ORF">METZ01_LOCUS133805</name>
</gene>
<dbReference type="InterPro" id="IPR036388">
    <property type="entry name" value="WH-like_DNA-bd_sf"/>
</dbReference>
<evidence type="ECO:0000259" key="10">
    <source>
        <dbReference type="Pfam" id="PF01035"/>
    </source>
</evidence>
<dbReference type="AlphaFoldDB" id="A0A381YWF3"/>
<feature type="domain" description="Methylated-DNA-[protein]-cysteine S-methyltransferase DNA binding" evidence="10">
    <location>
        <begin position="96"/>
        <end position="174"/>
    </location>
</feature>
<dbReference type="InterPro" id="IPR023546">
    <property type="entry name" value="MGMT"/>
</dbReference>
<comment type="similarity">
    <text evidence="2">Belongs to the MGMT family.</text>
</comment>
<evidence type="ECO:0000256" key="5">
    <source>
        <dbReference type="ARBA" id="ARBA00022603"/>
    </source>
</evidence>
<dbReference type="PANTHER" id="PTHR10815:SF13">
    <property type="entry name" value="METHYLATED-DNA--PROTEIN-CYSTEINE METHYLTRANSFERASE"/>
    <property type="match status" value="1"/>
</dbReference>
<dbReference type="GO" id="GO:0032259">
    <property type="term" value="P:methylation"/>
    <property type="evidence" value="ECO:0007669"/>
    <property type="project" value="UniProtKB-KW"/>
</dbReference>
<keyword evidence="7" id="KW-0227">DNA damage</keyword>
<dbReference type="HAMAP" id="MF_00772">
    <property type="entry name" value="OGT"/>
    <property type="match status" value="1"/>
</dbReference>
<evidence type="ECO:0000256" key="1">
    <source>
        <dbReference type="ARBA" id="ARBA00001286"/>
    </source>
</evidence>
<dbReference type="Pfam" id="PF01035">
    <property type="entry name" value="DNA_binding_1"/>
    <property type="match status" value="1"/>
</dbReference>
<dbReference type="InterPro" id="IPR036631">
    <property type="entry name" value="MGMT_N_sf"/>
</dbReference>
<dbReference type="PANTHER" id="PTHR10815">
    <property type="entry name" value="METHYLATED-DNA--PROTEIN-CYSTEINE METHYLTRANSFERASE"/>
    <property type="match status" value="1"/>
</dbReference>
<reference evidence="11" key="1">
    <citation type="submission" date="2018-05" db="EMBL/GenBank/DDBJ databases">
        <authorList>
            <person name="Lanie J.A."/>
            <person name="Ng W.-L."/>
            <person name="Kazmierczak K.M."/>
            <person name="Andrzejewski T.M."/>
            <person name="Davidsen T.M."/>
            <person name="Wayne K.J."/>
            <person name="Tettelin H."/>
            <person name="Glass J.I."/>
            <person name="Rusch D."/>
            <person name="Podicherti R."/>
            <person name="Tsui H.-C.T."/>
            <person name="Winkler M.E."/>
        </authorList>
    </citation>
    <scope>NUCLEOTIDE SEQUENCE</scope>
</reference>
<dbReference type="GO" id="GO:0006281">
    <property type="term" value="P:DNA repair"/>
    <property type="evidence" value="ECO:0007669"/>
    <property type="project" value="UniProtKB-KW"/>
</dbReference>
<dbReference type="EC" id="2.1.1.63" evidence="3"/>
<protein>
    <recommendedName>
        <fullName evidence="3">methylated-DNA--[protein]-cysteine S-methyltransferase</fullName>
        <ecNumber evidence="3">2.1.1.63</ecNumber>
    </recommendedName>
</protein>
<dbReference type="SUPFAM" id="SSF53155">
    <property type="entry name" value="Methylated DNA-protein cysteine methyltransferase domain"/>
    <property type="match status" value="1"/>
</dbReference>
<dbReference type="GO" id="GO:0003908">
    <property type="term" value="F:methylated-DNA-[protein]-cysteine S-methyltransferase activity"/>
    <property type="evidence" value="ECO:0007669"/>
    <property type="project" value="UniProtKB-EC"/>
</dbReference>
<name>A0A381YWF3_9ZZZZ</name>
<dbReference type="InterPro" id="IPR014048">
    <property type="entry name" value="MethylDNA_cys_MeTrfase_DNA-bd"/>
</dbReference>
<evidence type="ECO:0000256" key="2">
    <source>
        <dbReference type="ARBA" id="ARBA00008711"/>
    </source>
</evidence>
<keyword evidence="4" id="KW-0963">Cytoplasm</keyword>
<keyword evidence="8" id="KW-0234">DNA repair</keyword>
<comment type="catalytic activity">
    <reaction evidence="1">
        <text>a 4-O-methyl-thymidine in DNA + L-cysteinyl-[protein] = a thymidine in DNA + S-methyl-L-cysteinyl-[protein]</text>
        <dbReference type="Rhea" id="RHEA:53428"/>
        <dbReference type="Rhea" id="RHEA-COMP:10131"/>
        <dbReference type="Rhea" id="RHEA-COMP:10132"/>
        <dbReference type="Rhea" id="RHEA-COMP:13555"/>
        <dbReference type="Rhea" id="RHEA-COMP:13556"/>
        <dbReference type="ChEBI" id="CHEBI:29950"/>
        <dbReference type="ChEBI" id="CHEBI:82612"/>
        <dbReference type="ChEBI" id="CHEBI:137386"/>
        <dbReference type="ChEBI" id="CHEBI:137387"/>
        <dbReference type="EC" id="2.1.1.63"/>
    </reaction>
</comment>
<organism evidence="11">
    <name type="scientific">marine metagenome</name>
    <dbReference type="NCBI Taxonomy" id="408172"/>
    <lineage>
        <taxon>unclassified sequences</taxon>
        <taxon>metagenomes</taxon>
        <taxon>ecological metagenomes</taxon>
    </lineage>
</organism>
<evidence type="ECO:0000256" key="4">
    <source>
        <dbReference type="ARBA" id="ARBA00022490"/>
    </source>
</evidence>
<dbReference type="Gene3D" id="3.30.160.70">
    <property type="entry name" value="Methylated DNA-protein cysteine methyltransferase domain"/>
    <property type="match status" value="1"/>
</dbReference>
<evidence type="ECO:0000313" key="11">
    <source>
        <dbReference type="EMBL" id="SVA80951.1"/>
    </source>
</evidence>
<evidence type="ECO:0000256" key="9">
    <source>
        <dbReference type="ARBA" id="ARBA00049348"/>
    </source>
</evidence>
<dbReference type="InterPro" id="IPR036217">
    <property type="entry name" value="MethylDNA_cys_MeTrfase_DNAb"/>
</dbReference>
<evidence type="ECO:0000256" key="3">
    <source>
        <dbReference type="ARBA" id="ARBA00011918"/>
    </source>
</evidence>
<dbReference type="Gene3D" id="1.10.10.10">
    <property type="entry name" value="Winged helix-like DNA-binding domain superfamily/Winged helix DNA-binding domain"/>
    <property type="match status" value="1"/>
</dbReference>
<comment type="catalytic activity">
    <reaction evidence="9">
        <text>a 6-O-methyl-2'-deoxyguanosine in DNA + L-cysteinyl-[protein] = S-methyl-L-cysteinyl-[protein] + a 2'-deoxyguanosine in DNA</text>
        <dbReference type="Rhea" id="RHEA:24000"/>
        <dbReference type="Rhea" id="RHEA-COMP:10131"/>
        <dbReference type="Rhea" id="RHEA-COMP:10132"/>
        <dbReference type="Rhea" id="RHEA-COMP:11367"/>
        <dbReference type="Rhea" id="RHEA-COMP:11368"/>
        <dbReference type="ChEBI" id="CHEBI:29950"/>
        <dbReference type="ChEBI" id="CHEBI:82612"/>
        <dbReference type="ChEBI" id="CHEBI:85445"/>
        <dbReference type="ChEBI" id="CHEBI:85448"/>
        <dbReference type="EC" id="2.1.1.63"/>
    </reaction>
</comment>